<evidence type="ECO:0000256" key="4">
    <source>
        <dbReference type="ARBA" id="ARBA00022741"/>
    </source>
</evidence>
<evidence type="ECO:0000256" key="7">
    <source>
        <dbReference type="ARBA" id="ARBA00023136"/>
    </source>
</evidence>
<dbReference type="SUPFAM" id="SSF52540">
    <property type="entry name" value="P-loop containing nucleoside triphosphate hydrolases"/>
    <property type="match status" value="1"/>
</dbReference>
<comment type="subcellular location">
    <subcellularLocation>
        <location evidence="1">Cell membrane</location>
        <topology evidence="1">Multi-pass membrane protein</topology>
    </subcellularLocation>
</comment>
<feature type="transmembrane region" description="Helical" evidence="8">
    <location>
        <begin position="274"/>
        <end position="296"/>
    </location>
</feature>
<dbReference type="InterPro" id="IPR011527">
    <property type="entry name" value="ABC1_TM_dom"/>
</dbReference>
<dbReference type="Gene3D" id="3.40.50.300">
    <property type="entry name" value="P-loop containing nucleotide triphosphate hydrolases"/>
    <property type="match status" value="1"/>
</dbReference>
<dbReference type="InterPro" id="IPR003593">
    <property type="entry name" value="AAA+_ATPase"/>
</dbReference>
<keyword evidence="7 8" id="KW-0472">Membrane</keyword>
<evidence type="ECO:0000256" key="5">
    <source>
        <dbReference type="ARBA" id="ARBA00022840"/>
    </source>
</evidence>
<evidence type="ECO:0000259" key="9">
    <source>
        <dbReference type="PROSITE" id="PS50893"/>
    </source>
</evidence>
<protein>
    <submittedName>
        <fullName evidence="11">ABC transporter ATP-binding protein</fullName>
    </submittedName>
</protein>
<proteinExistence type="predicted"/>
<dbReference type="SUPFAM" id="SSF90123">
    <property type="entry name" value="ABC transporter transmembrane region"/>
    <property type="match status" value="1"/>
</dbReference>
<dbReference type="PANTHER" id="PTHR11384:SF59">
    <property type="entry name" value="LYSOSOMAL COBALAMIN TRANSPORTER ABCD4"/>
    <property type="match status" value="1"/>
</dbReference>
<keyword evidence="3 8" id="KW-0812">Transmembrane</keyword>
<feature type="transmembrane region" description="Helical" evidence="8">
    <location>
        <begin position="63"/>
        <end position="87"/>
    </location>
</feature>
<feature type="domain" description="ABC transmembrane type-1" evidence="10">
    <location>
        <begin position="28"/>
        <end position="327"/>
    </location>
</feature>
<feature type="transmembrane region" description="Helical" evidence="8">
    <location>
        <begin position="183"/>
        <end position="206"/>
    </location>
</feature>
<evidence type="ECO:0000313" key="12">
    <source>
        <dbReference type="Proteomes" id="UP000233458"/>
    </source>
</evidence>
<dbReference type="PROSITE" id="PS50929">
    <property type="entry name" value="ABC_TM1F"/>
    <property type="match status" value="1"/>
</dbReference>
<feature type="domain" description="ABC transporter" evidence="9">
    <location>
        <begin position="362"/>
        <end position="571"/>
    </location>
</feature>
<name>A0ABM6Q7Z2_9PROT</name>
<dbReference type="InterPro" id="IPR003439">
    <property type="entry name" value="ABC_transporter-like_ATP-bd"/>
</dbReference>
<gene>
    <name evidence="11" type="ORF">CSC3H3_04585</name>
</gene>
<dbReference type="Pfam" id="PF00005">
    <property type="entry name" value="ABC_tran"/>
    <property type="match status" value="1"/>
</dbReference>
<keyword evidence="5 11" id="KW-0067">ATP-binding</keyword>
<evidence type="ECO:0000256" key="8">
    <source>
        <dbReference type="SAM" id="Phobius"/>
    </source>
</evidence>
<keyword evidence="12" id="KW-1185">Reference proteome</keyword>
<evidence type="ECO:0000313" key="11">
    <source>
        <dbReference type="EMBL" id="AUG52079.1"/>
    </source>
</evidence>
<sequence length="571" mass="64356">MKTLQGFWQLARPFWTSSEKIPALMLLLATILMNLGLVGVNILNNFWNLHFYNALQALDYDAFLIGGIEFILLQAALTGFTVAAFHFQQKLTIKWMRWEITNTLQDWLKNQRYLLMQLNGPETDNPDQRVADDIDMFIVISLKLGLGVMTALVSLFSFLNILWQASSLVSLPIGAEGLVIPGLLVWIALLYSIAGTGGAFWLGRALPRLNFLQQRREADFRFSLMRLREHAESIAQYRGEKAEMQTFTTRLEAALQNFWQLVKKQKIVLGYSTFYMRTATVIPMFIMAPQFFAGVFPLGRLTQISAAFGEVHEAMAYLVKAFPQIAEWKAVIDRLTGFQNRLNAISSDNGVKIRHQPRSLAISKLNLWLPDSGKTILRDFSVNIAPGESLLVRAPSGFGKSTMVRAIFGLWQHASGSAAYDTENALVLAQKPYFPLGNLRDILWYPQIANRTKDAMLAHALQKFGLGHLTSQLDQETDWSKKLSIGEQQRCAFVRVLLHKPQILFLDESTSALDEKSETLCYRLLKEELPETILVSIGHRPSLDRFHSQILDLDTSSPSATAPQQALTVST</sequence>
<dbReference type="EMBL" id="CP024199">
    <property type="protein sequence ID" value="AUG52079.1"/>
    <property type="molecule type" value="Genomic_DNA"/>
</dbReference>
<organism evidence="11 12">
    <name type="scientific">Thalassospira marina</name>
    <dbReference type="NCBI Taxonomy" id="2048283"/>
    <lineage>
        <taxon>Bacteria</taxon>
        <taxon>Pseudomonadati</taxon>
        <taxon>Pseudomonadota</taxon>
        <taxon>Alphaproteobacteria</taxon>
        <taxon>Rhodospirillales</taxon>
        <taxon>Thalassospiraceae</taxon>
        <taxon>Thalassospira</taxon>
    </lineage>
</organism>
<dbReference type="PANTHER" id="PTHR11384">
    <property type="entry name" value="ATP-BINDING CASSETTE, SUB-FAMILY D MEMBER"/>
    <property type="match status" value="1"/>
</dbReference>
<feature type="transmembrane region" description="Helical" evidence="8">
    <location>
        <begin position="21"/>
        <end position="43"/>
    </location>
</feature>
<reference evidence="11 12" key="1">
    <citation type="submission" date="2017-10" db="EMBL/GenBank/DDBJ databases">
        <title>Biodiversity and function of Thalassospira species in the particle-attached aromatic-hydrocarbon-degrading consortia from the surface seawater of the China South Sea.</title>
        <authorList>
            <person name="Dong C."/>
            <person name="Liu R."/>
            <person name="Shao Z."/>
        </authorList>
    </citation>
    <scope>NUCLEOTIDE SEQUENCE [LARGE SCALE GENOMIC DNA]</scope>
    <source>
        <strain evidence="11 12">CSC3H3</strain>
    </source>
</reference>
<keyword evidence="4" id="KW-0547">Nucleotide-binding</keyword>
<dbReference type="InterPro" id="IPR036640">
    <property type="entry name" value="ABC1_TM_sf"/>
</dbReference>
<accession>A0ABM6Q7Z2</accession>
<feature type="transmembrane region" description="Helical" evidence="8">
    <location>
        <begin position="144"/>
        <end position="163"/>
    </location>
</feature>
<dbReference type="InterPro" id="IPR050835">
    <property type="entry name" value="ABC_transporter_sub-D"/>
</dbReference>
<dbReference type="GO" id="GO:0005524">
    <property type="term" value="F:ATP binding"/>
    <property type="evidence" value="ECO:0007669"/>
    <property type="project" value="UniProtKB-KW"/>
</dbReference>
<evidence type="ECO:0000256" key="3">
    <source>
        <dbReference type="ARBA" id="ARBA00022692"/>
    </source>
</evidence>
<evidence type="ECO:0000256" key="6">
    <source>
        <dbReference type="ARBA" id="ARBA00022989"/>
    </source>
</evidence>
<evidence type="ECO:0000256" key="1">
    <source>
        <dbReference type="ARBA" id="ARBA00004651"/>
    </source>
</evidence>
<dbReference type="SMART" id="SM00382">
    <property type="entry name" value="AAA"/>
    <property type="match status" value="1"/>
</dbReference>
<evidence type="ECO:0000256" key="2">
    <source>
        <dbReference type="ARBA" id="ARBA00022448"/>
    </source>
</evidence>
<keyword evidence="6 8" id="KW-1133">Transmembrane helix</keyword>
<dbReference type="PROSITE" id="PS50893">
    <property type="entry name" value="ABC_TRANSPORTER_2"/>
    <property type="match status" value="1"/>
</dbReference>
<dbReference type="Gene3D" id="1.20.1560.10">
    <property type="entry name" value="ABC transporter type 1, transmembrane domain"/>
    <property type="match status" value="1"/>
</dbReference>
<keyword evidence="2" id="KW-0813">Transport</keyword>
<dbReference type="CDD" id="cd03223">
    <property type="entry name" value="ABCD_peroxisomal_ALDP"/>
    <property type="match status" value="1"/>
</dbReference>
<dbReference type="Proteomes" id="UP000233458">
    <property type="component" value="Chromosome"/>
</dbReference>
<evidence type="ECO:0000259" key="10">
    <source>
        <dbReference type="PROSITE" id="PS50929"/>
    </source>
</evidence>
<dbReference type="InterPro" id="IPR027417">
    <property type="entry name" value="P-loop_NTPase"/>
</dbReference>
<dbReference type="RefSeq" id="WP_101284009.1">
    <property type="nucleotide sequence ID" value="NZ_CP024199.1"/>
</dbReference>
<dbReference type="Pfam" id="PF06472">
    <property type="entry name" value="ABC_membrane_2"/>
    <property type="match status" value="1"/>
</dbReference>